<dbReference type="OrthoDB" id="162969at2759"/>
<dbReference type="EMBL" id="MU167364">
    <property type="protein sequence ID" value="KAG0141993.1"/>
    <property type="molecule type" value="Genomic_DNA"/>
</dbReference>
<feature type="non-terminal residue" evidence="1">
    <location>
        <position position="1"/>
    </location>
</feature>
<reference evidence="1" key="1">
    <citation type="submission" date="2013-11" db="EMBL/GenBank/DDBJ databases">
        <title>Genome sequence of the fusiform rust pathogen reveals effectors for host alternation and coevolution with pine.</title>
        <authorList>
            <consortium name="DOE Joint Genome Institute"/>
            <person name="Smith K."/>
            <person name="Pendleton A."/>
            <person name="Kubisiak T."/>
            <person name="Anderson C."/>
            <person name="Salamov A."/>
            <person name="Aerts A."/>
            <person name="Riley R."/>
            <person name="Clum A."/>
            <person name="Lindquist E."/>
            <person name="Ence D."/>
            <person name="Campbell M."/>
            <person name="Kronenberg Z."/>
            <person name="Feau N."/>
            <person name="Dhillon B."/>
            <person name="Hamelin R."/>
            <person name="Burleigh J."/>
            <person name="Smith J."/>
            <person name="Yandell M."/>
            <person name="Nelson C."/>
            <person name="Grigoriev I."/>
            <person name="Davis J."/>
        </authorList>
    </citation>
    <scope>NUCLEOTIDE SEQUENCE</scope>
    <source>
        <strain evidence="1">G11</strain>
    </source>
</reference>
<dbReference type="AlphaFoldDB" id="A0A9P6NDF2"/>
<protein>
    <submittedName>
        <fullName evidence="1">Uncharacterized protein</fullName>
    </submittedName>
</protein>
<dbReference type="Proteomes" id="UP000886653">
    <property type="component" value="Unassembled WGS sequence"/>
</dbReference>
<keyword evidence="2" id="KW-1185">Reference proteome</keyword>
<evidence type="ECO:0000313" key="2">
    <source>
        <dbReference type="Proteomes" id="UP000886653"/>
    </source>
</evidence>
<accession>A0A9P6NDF2</accession>
<name>A0A9P6NDF2_9BASI</name>
<sequence length="57" mass="6573">PKKLFEIDQLIAMNLAIKAWQGVSEATICNCWIHTGLIDLTQVQFVPFFFSFEKFGH</sequence>
<proteinExistence type="predicted"/>
<evidence type="ECO:0000313" key="1">
    <source>
        <dbReference type="EMBL" id="KAG0141993.1"/>
    </source>
</evidence>
<gene>
    <name evidence="1" type="ORF">CROQUDRAFT_50973</name>
</gene>
<comment type="caution">
    <text evidence="1">The sequence shown here is derived from an EMBL/GenBank/DDBJ whole genome shotgun (WGS) entry which is preliminary data.</text>
</comment>
<organism evidence="1 2">
    <name type="scientific">Cronartium quercuum f. sp. fusiforme G11</name>
    <dbReference type="NCBI Taxonomy" id="708437"/>
    <lineage>
        <taxon>Eukaryota</taxon>
        <taxon>Fungi</taxon>
        <taxon>Dikarya</taxon>
        <taxon>Basidiomycota</taxon>
        <taxon>Pucciniomycotina</taxon>
        <taxon>Pucciniomycetes</taxon>
        <taxon>Pucciniales</taxon>
        <taxon>Coleosporiaceae</taxon>
        <taxon>Cronartium</taxon>
    </lineage>
</organism>